<dbReference type="Proteomes" id="UP000325434">
    <property type="component" value="Unassembled WGS sequence"/>
</dbReference>
<gene>
    <name evidence="2" type="ORF">BDV35DRAFT_354030</name>
</gene>
<dbReference type="AlphaFoldDB" id="A0A5N6GVJ0"/>
<reference evidence="2" key="1">
    <citation type="submission" date="2019-04" db="EMBL/GenBank/DDBJ databases">
        <title>Friends and foes A comparative genomics study of 23 Aspergillus species from section Flavi.</title>
        <authorList>
            <consortium name="DOE Joint Genome Institute"/>
            <person name="Kjaerbolling I."/>
            <person name="Vesth T."/>
            <person name="Frisvad J.C."/>
            <person name="Nybo J.L."/>
            <person name="Theobald S."/>
            <person name="Kildgaard S."/>
            <person name="Isbrandt T."/>
            <person name="Kuo A."/>
            <person name="Sato A."/>
            <person name="Lyhne E.K."/>
            <person name="Kogle M.E."/>
            <person name="Wiebenga A."/>
            <person name="Kun R.S."/>
            <person name="Lubbers R.J."/>
            <person name="Makela M.R."/>
            <person name="Barry K."/>
            <person name="Chovatia M."/>
            <person name="Clum A."/>
            <person name="Daum C."/>
            <person name="Haridas S."/>
            <person name="He G."/>
            <person name="LaButti K."/>
            <person name="Lipzen A."/>
            <person name="Mondo S."/>
            <person name="Riley R."/>
            <person name="Salamov A."/>
            <person name="Simmons B.A."/>
            <person name="Magnuson J.K."/>
            <person name="Henrissat B."/>
            <person name="Mortensen U.H."/>
            <person name="Larsen T.O."/>
            <person name="Devries R.P."/>
            <person name="Grigoriev I.V."/>
            <person name="Machida M."/>
            <person name="Baker S.E."/>
            <person name="Andersen M.R."/>
        </authorList>
    </citation>
    <scope>NUCLEOTIDE SEQUENCE [LARGE SCALE GENOMIC DNA]</scope>
    <source>
        <strain evidence="2">CBS 121.62</strain>
    </source>
</reference>
<protein>
    <submittedName>
        <fullName evidence="2">Uncharacterized protein</fullName>
    </submittedName>
</protein>
<feature type="transmembrane region" description="Helical" evidence="1">
    <location>
        <begin position="12"/>
        <end position="30"/>
    </location>
</feature>
<proteinExistence type="predicted"/>
<organism evidence="2">
    <name type="scientific">Aspergillus flavus</name>
    <dbReference type="NCBI Taxonomy" id="5059"/>
    <lineage>
        <taxon>Eukaryota</taxon>
        <taxon>Fungi</taxon>
        <taxon>Dikarya</taxon>
        <taxon>Ascomycota</taxon>
        <taxon>Pezizomycotina</taxon>
        <taxon>Eurotiomycetes</taxon>
        <taxon>Eurotiomycetidae</taxon>
        <taxon>Eurotiales</taxon>
        <taxon>Aspergillaceae</taxon>
        <taxon>Aspergillus</taxon>
        <taxon>Aspergillus subgen. Circumdati</taxon>
    </lineage>
</organism>
<keyword evidence="1" id="KW-1133">Transmembrane helix</keyword>
<accession>A0A5N6GVJ0</accession>
<keyword evidence="1" id="KW-0812">Transmembrane</keyword>
<dbReference type="EMBL" id="ML734600">
    <property type="protein sequence ID" value="KAB8246366.1"/>
    <property type="molecule type" value="Genomic_DNA"/>
</dbReference>
<sequence length="52" mass="6135">MLMVVNESAWYVYIGNVSCFCIFKASWFYFDITVIFEINYLQASLYFSGNLI</sequence>
<keyword evidence="1" id="KW-0472">Membrane</keyword>
<evidence type="ECO:0000256" key="1">
    <source>
        <dbReference type="SAM" id="Phobius"/>
    </source>
</evidence>
<evidence type="ECO:0000313" key="2">
    <source>
        <dbReference type="EMBL" id="KAB8246366.1"/>
    </source>
</evidence>
<name>A0A5N6GVJ0_ASPFL</name>